<evidence type="ECO:0000256" key="6">
    <source>
        <dbReference type="ARBA" id="ARBA00023136"/>
    </source>
</evidence>
<evidence type="ECO:0000256" key="7">
    <source>
        <dbReference type="SAM" id="Phobius"/>
    </source>
</evidence>
<dbReference type="PANTHER" id="PTHR42718:SF42">
    <property type="entry name" value="EXPORT PROTEIN"/>
    <property type="match status" value="1"/>
</dbReference>
<accession>A0A1X7PTY8</accession>
<dbReference type="AlphaFoldDB" id="A0A1X7PTY8"/>
<feature type="transmembrane region" description="Helical" evidence="7">
    <location>
        <begin position="111"/>
        <end position="133"/>
    </location>
</feature>
<dbReference type="GO" id="GO:0022857">
    <property type="term" value="F:transmembrane transporter activity"/>
    <property type="evidence" value="ECO:0007669"/>
    <property type="project" value="InterPro"/>
</dbReference>
<dbReference type="Gene3D" id="1.20.1250.20">
    <property type="entry name" value="MFS general substrate transporter like domains"/>
    <property type="match status" value="1"/>
</dbReference>
<evidence type="ECO:0000256" key="1">
    <source>
        <dbReference type="ARBA" id="ARBA00004651"/>
    </source>
</evidence>
<feature type="transmembrane region" description="Helical" evidence="7">
    <location>
        <begin position="57"/>
        <end position="78"/>
    </location>
</feature>
<dbReference type="InterPro" id="IPR011701">
    <property type="entry name" value="MFS"/>
</dbReference>
<dbReference type="Gene3D" id="1.20.1720.10">
    <property type="entry name" value="Multidrug resistance protein D"/>
    <property type="match status" value="1"/>
</dbReference>
<feature type="transmembrane region" description="Helical" evidence="7">
    <location>
        <begin position="242"/>
        <end position="259"/>
    </location>
</feature>
<evidence type="ECO:0000256" key="2">
    <source>
        <dbReference type="ARBA" id="ARBA00022448"/>
    </source>
</evidence>
<dbReference type="OrthoDB" id="2414439at2"/>
<keyword evidence="10" id="KW-1185">Reference proteome</keyword>
<comment type="subcellular location">
    <subcellularLocation>
        <location evidence="1">Cell membrane</location>
        <topology evidence="1">Multi-pass membrane protein</topology>
    </subcellularLocation>
</comment>
<evidence type="ECO:0000256" key="5">
    <source>
        <dbReference type="ARBA" id="ARBA00022989"/>
    </source>
</evidence>
<feature type="transmembrane region" description="Helical" evidence="7">
    <location>
        <begin position="20"/>
        <end position="45"/>
    </location>
</feature>
<evidence type="ECO:0000313" key="10">
    <source>
        <dbReference type="Proteomes" id="UP000193083"/>
    </source>
</evidence>
<organism evidence="9 10">
    <name type="scientific">Mesorhizobium australicum</name>
    <dbReference type="NCBI Taxonomy" id="536018"/>
    <lineage>
        <taxon>Bacteria</taxon>
        <taxon>Pseudomonadati</taxon>
        <taxon>Pseudomonadota</taxon>
        <taxon>Alphaproteobacteria</taxon>
        <taxon>Hyphomicrobiales</taxon>
        <taxon>Phyllobacteriaceae</taxon>
        <taxon>Mesorhizobium</taxon>
    </lineage>
</organism>
<evidence type="ECO:0000313" key="9">
    <source>
        <dbReference type="EMBL" id="SMH54786.1"/>
    </source>
</evidence>
<dbReference type="PRINTS" id="PR01036">
    <property type="entry name" value="TCRTETB"/>
</dbReference>
<feature type="transmembrane region" description="Helical" evidence="7">
    <location>
        <begin position="370"/>
        <end position="397"/>
    </location>
</feature>
<keyword evidence="4 7" id="KW-0812">Transmembrane</keyword>
<feature type="transmembrane region" description="Helical" evidence="7">
    <location>
        <begin position="145"/>
        <end position="167"/>
    </location>
</feature>
<sequence>MAVSSASASTFCPSSRRRYVLAAAILASSMGFIDGSVVSIAMPAIRADLGASLANAQWISNAYALTLSALILTGGAAGDRFGLRLTFIAGIAFFVAASVACALAPNAALLIAFRAVQGIGAAIMVPCSLAIIAKAYPKAERGRAIGIWAAASAMTTALGPVLGGFALSVFDDSIWRAIFAINLPLGAVAVWLLAVRVPADPPGSKKALDLNGAVLAAIGFGLLAFGLTILTEGENGASPTQSVLAIVAGLAILAAFVFWESRASEPMVDLGLFANRAFSGANVSTFFLYFALSAILFYLPMLLIAGWGVSPAQTGFLFLPLSVFIALLSGIVGKLSDNIGPRLPIAVGSLIVGAAFAALGVVSLAQYHSFWVGVFPMMVVMGLGMALVVSPLSTAVMTVVEDQQTGAASGINNAVSRIAGLIAVAAMGVVTAFGYASALGDLAGKVPEFGVASETVLDAASEAARIAAGDSAFATVAFVNAGLCVLSALVALATVPSSPKRTESEE</sequence>
<feature type="transmembrane region" description="Helical" evidence="7">
    <location>
        <begin position="85"/>
        <end position="105"/>
    </location>
</feature>
<dbReference type="PROSITE" id="PS50850">
    <property type="entry name" value="MFS"/>
    <property type="match status" value="1"/>
</dbReference>
<feature type="transmembrane region" description="Helical" evidence="7">
    <location>
        <begin position="418"/>
        <end position="438"/>
    </location>
</feature>
<feature type="transmembrane region" description="Helical" evidence="7">
    <location>
        <begin position="173"/>
        <end position="195"/>
    </location>
</feature>
<dbReference type="InterPro" id="IPR020846">
    <property type="entry name" value="MFS_dom"/>
</dbReference>
<dbReference type="GO" id="GO:0005886">
    <property type="term" value="C:plasma membrane"/>
    <property type="evidence" value="ECO:0007669"/>
    <property type="project" value="UniProtKB-SubCell"/>
</dbReference>
<feature type="transmembrane region" description="Helical" evidence="7">
    <location>
        <begin position="315"/>
        <end position="333"/>
    </location>
</feature>
<keyword evidence="3" id="KW-1003">Cell membrane</keyword>
<keyword evidence="5 7" id="KW-1133">Transmembrane helix</keyword>
<evidence type="ECO:0000256" key="4">
    <source>
        <dbReference type="ARBA" id="ARBA00022692"/>
    </source>
</evidence>
<evidence type="ECO:0000256" key="3">
    <source>
        <dbReference type="ARBA" id="ARBA00022475"/>
    </source>
</evidence>
<dbReference type="InterPro" id="IPR004638">
    <property type="entry name" value="EmrB-like"/>
</dbReference>
<feature type="transmembrane region" description="Helical" evidence="7">
    <location>
        <begin position="345"/>
        <end position="364"/>
    </location>
</feature>
<dbReference type="Pfam" id="PF07690">
    <property type="entry name" value="MFS_1"/>
    <property type="match status" value="1"/>
</dbReference>
<keyword evidence="6 7" id="KW-0472">Membrane</keyword>
<dbReference type="PANTHER" id="PTHR42718">
    <property type="entry name" value="MAJOR FACILITATOR SUPERFAMILY MULTIDRUG TRANSPORTER MFSC"/>
    <property type="match status" value="1"/>
</dbReference>
<dbReference type="NCBIfam" id="TIGR00711">
    <property type="entry name" value="efflux_EmrB"/>
    <property type="match status" value="1"/>
</dbReference>
<name>A0A1X7PTY8_9HYPH</name>
<protein>
    <submittedName>
        <fullName evidence="9">Drug resistance transporter, EmrB/QacA subfamily</fullName>
    </submittedName>
</protein>
<evidence type="ECO:0000259" key="8">
    <source>
        <dbReference type="PROSITE" id="PS50850"/>
    </source>
</evidence>
<gene>
    <name evidence="9" type="ORF">SAMN02982922_5210</name>
</gene>
<feature type="transmembrane region" description="Helical" evidence="7">
    <location>
        <begin position="207"/>
        <end position="230"/>
    </location>
</feature>
<feature type="transmembrane region" description="Helical" evidence="7">
    <location>
        <begin position="472"/>
        <end position="495"/>
    </location>
</feature>
<feature type="transmembrane region" description="Helical" evidence="7">
    <location>
        <begin position="286"/>
        <end position="309"/>
    </location>
</feature>
<dbReference type="Proteomes" id="UP000193083">
    <property type="component" value="Unassembled WGS sequence"/>
</dbReference>
<proteinExistence type="predicted"/>
<keyword evidence="2" id="KW-0813">Transport</keyword>
<dbReference type="InterPro" id="IPR036259">
    <property type="entry name" value="MFS_trans_sf"/>
</dbReference>
<reference evidence="9 10" key="1">
    <citation type="submission" date="2017-04" db="EMBL/GenBank/DDBJ databases">
        <authorList>
            <person name="Afonso C.L."/>
            <person name="Miller P.J."/>
            <person name="Scott M.A."/>
            <person name="Spackman E."/>
            <person name="Goraichik I."/>
            <person name="Dimitrov K.M."/>
            <person name="Suarez D.L."/>
            <person name="Swayne D.E."/>
        </authorList>
    </citation>
    <scope>NUCLEOTIDE SEQUENCE [LARGE SCALE GENOMIC DNA]</scope>
    <source>
        <strain evidence="9 10">B5P</strain>
    </source>
</reference>
<dbReference type="CDD" id="cd17321">
    <property type="entry name" value="MFS_MMR_MDR_like"/>
    <property type="match status" value="1"/>
</dbReference>
<dbReference type="SUPFAM" id="SSF103473">
    <property type="entry name" value="MFS general substrate transporter"/>
    <property type="match status" value="1"/>
</dbReference>
<dbReference type="EMBL" id="FXBL01000004">
    <property type="protein sequence ID" value="SMH54786.1"/>
    <property type="molecule type" value="Genomic_DNA"/>
</dbReference>
<feature type="domain" description="Major facilitator superfamily (MFS) profile" evidence="8">
    <location>
        <begin position="20"/>
        <end position="499"/>
    </location>
</feature>